<reference evidence="2" key="1">
    <citation type="submission" date="2017-07" db="EMBL/GenBank/DDBJ databases">
        <title>Taro Niue Genome Assembly and Annotation.</title>
        <authorList>
            <person name="Atibalentja N."/>
            <person name="Keating K."/>
            <person name="Fields C.J."/>
        </authorList>
    </citation>
    <scope>NUCLEOTIDE SEQUENCE</scope>
    <source>
        <strain evidence="2">Niue_2</strain>
        <tissue evidence="2">Leaf</tissue>
    </source>
</reference>
<feature type="transmembrane region" description="Helical" evidence="1">
    <location>
        <begin position="28"/>
        <end position="52"/>
    </location>
</feature>
<dbReference type="EMBL" id="NMUH01008831">
    <property type="protein sequence ID" value="MQM19315.1"/>
    <property type="molecule type" value="Genomic_DNA"/>
</dbReference>
<proteinExistence type="predicted"/>
<accession>A0A843XJP1</accession>
<evidence type="ECO:0000313" key="2">
    <source>
        <dbReference type="EMBL" id="MQM19315.1"/>
    </source>
</evidence>
<feature type="transmembrane region" description="Helical" evidence="1">
    <location>
        <begin position="59"/>
        <end position="82"/>
    </location>
</feature>
<protein>
    <submittedName>
        <fullName evidence="2">Uncharacterized protein</fullName>
    </submittedName>
</protein>
<organism evidence="2 3">
    <name type="scientific">Colocasia esculenta</name>
    <name type="common">Wild taro</name>
    <name type="synonym">Arum esculentum</name>
    <dbReference type="NCBI Taxonomy" id="4460"/>
    <lineage>
        <taxon>Eukaryota</taxon>
        <taxon>Viridiplantae</taxon>
        <taxon>Streptophyta</taxon>
        <taxon>Embryophyta</taxon>
        <taxon>Tracheophyta</taxon>
        <taxon>Spermatophyta</taxon>
        <taxon>Magnoliopsida</taxon>
        <taxon>Liliopsida</taxon>
        <taxon>Araceae</taxon>
        <taxon>Aroideae</taxon>
        <taxon>Colocasieae</taxon>
        <taxon>Colocasia</taxon>
    </lineage>
</organism>
<dbReference type="Proteomes" id="UP000652761">
    <property type="component" value="Unassembled WGS sequence"/>
</dbReference>
<feature type="non-terminal residue" evidence="2">
    <location>
        <position position="128"/>
    </location>
</feature>
<evidence type="ECO:0000256" key="1">
    <source>
        <dbReference type="SAM" id="Phobius"/>
    </source>
</evidence>
<keyword evidence="1" id="KW-1133">Transmembrane helix</keyword>
<gene>
    <name evidence="2" type="ORF">Taro_052317</name>
</gene>
<sequence length="128" mass="12726">MVAMWGVKEGGTVDEVVEPTGGLERADVVAWGCGLCLSHSLAAATAVVAAVADIVVGRVGIAVVVAVAVVAIAAAAAVASAINASDPVGPSESGLIFSSLPSQFGFAHEDHISYPGTENNRTHYGPDG</sequence>
<dbReference type="AlphaFoldDB" id="A0A843XJP1"/>
<evidence type="ECO:0000313" key="3">
    <source>
        <dbReference type="Proteomes" id="UP000652761"/>
    </source>
</evidence>
<comment type="caution">
    <text evidence="2">The sequence shown here is derived from an EMBL/GenBank/DDBJ whole genome shotgun (WGS) entry which is preliminary data.</text>
</comment>
<keyword evidence="3" id="KW-1185">Reference proteome</keyword>
<keyword evidence="1" id="KW-0812">Transmembrane</keyword>
<keyword evidence="1" id="KW-0472">Membrane</keyword>
<name>A0A843XJP1_COLES</name>